<reference evidence="3 4" key="1">
    <citation type="submission" date="2019-09" db="EMBL/GenBank/DDBJ databases">
        <title>Phylogeny of genus Pseudoclavibacter and closely related genus.</title>
        <authorList>
            <person name="Li Y."/>
        </authorList>
    </citation>
    <scope>NUCLEOTIDE SEQUENCE [LARGE SCALE GENOMIC DNA]</scope>
    <source>
        <strain evidence="3 4">DSM 23821</strain>
    </source>
</reference>
<dbReference type="Proteomes" id="UP000467240">
    <property type="component" value="Unassembled WGS sequence"/>
</dbReference>
<dbReference type="OrthoDB" id="5244024at2"/>
<feature type="transmembrane region" description="Helical" evidence="2">
    <location>
        <begin position="41"/>
        <end position="59"/>
    </location>
</feature>
<evidence type="ECO:0000256" key="2">
    <source>
        <dbReference type="SAM" id="Phobius"/>
    </source>
</evidence>
<dbReference type="Pfam" id="PF11239">
    <property type="entry name" value="DUF3040"/>
    <property type="match status" value="1"/>
</dbReference>
<sequence>MALSEQEQRLLDEMERHLYQNDADVVSTAGRSSGGVSTRSVVLAVLAVAVGLGIVLGGLALQQPVVGVIGFVAMLIGVVFAFRPRKGDAQAQAESAPDPKSSGAPKAKGSFMGNLEERWERRQSGDE</sequence>
<comment type="caution">
    <text evidence="3">The sequence shown here is derived from an EMBL/GenBank/DDBJ whole genome shotgun (WGS) entry which is preliminary data.</text>
</comment>
<name>A0A7J5BZL1_9MICO</name>
<organism evidence="3 4">
    <name type="scientific">Pseudoclavibacter chungangensis</name>
    <dbReference type="NCBI Taxonomy" id="587635"/>
    <lineage>
        <taxon>Bacteria</taxon>
        <taxon>Bacillati</taxon>
        <taxon>Actinomycetota</taxon>
        <taxon>Actinomycetes</taxon>
        <taxon>Micrococcales</taxon>
        <taxon>Microbacteriaceae</taxon>
        <taxon>Pseudoclavibacter</taxon>
    </lineage>
</organism>
<evidence type="ECO:0000313" key="4">
    <source>
        <dbReference type="Proteomes" id="UP000467240"/>
    </source>
</evidence>
<evidence type="ECO:0000256" key="1">
    <source>
        <dbReference type="SAM" id="MobiDB-lite"/>
    </source>
</evidence>
<gene>
    <name evidence="3" type="ORF">F8O01_04010</name>
</gene>
<accession>A0A7J5BZL1</accession>
<feature type="compositionally biased region" description="Basic and acidic residues" evidence="1">
    <location>
        <begin position="115"/>
        <end position="127"/>
    </location>
</feature>
<keyword evidence="2" id="KW-1133">Transmembrane helix</keyword>
<feature type="region of interest" description="Disordered" evidence="1">
    <location>
        <begin position="89"/>
        <end position="127"/>
    </location>
</feature>
<proteinExistence type="predicted"/>
<protein>
    <submittedName>
        <fullName evidence="3">DUF3040 domain-containing protein</fullName>
    </submittedName>
</protein>
<dbReference type="InterPro" id="IPR021401">
    <property type="entry name" value="DUF3040"/>
</dbReference>
<keyword evidence="2" id="KW-0812">Transmembrane</keyword>
<evidence type="ECO:0000313" key="3">
    <source>
        <dbReference type="EMBL" id="KAB1660099.1"/>
    </source>
</evidence>
<dbReference type="AlphaFoldDB" id="A0A7J5BZL1"/>
<keyword evidence="4" id="KW-1185">Reference proteome</keyword>
<feature type="transmembrane region" description="Helical" evidence="2">
    <location>
        <begin position="65"/>
        <end position="82"/>
    </location>
</feature>
<dbReference type="RefSeq" id="WP_158039595.1">
    <property type="nucleotide sequence ID" value="NZ_JACCFV010000001.1"/>
</dbReference>
<dbReference type="EMBL" id="WBJZ01000004">
    <property type="protein sequence ID" value="KAB1660099.1"/>
    <property type="molecule type" value="Genomic_DNA"/>
</dbReference>
<keyword evidence="2" id="KW-0472">Membrane</keyword>